<dbReference type="EMBL" id="CP126650">
    <property type="protein sequence ID" value="WJZ83936.1"/>
    <property type="molecule type" value="Genomic_DNA"/>
</dbReference>
<reference evidence="1 2" key="1">
    <citation type="journal article" date="2023" name="Hortic Res">
        <title>The complete reference genome for grapevine (Vitis vinifera L.) genetics and breeding.</title>
        <authorList>
            <person name="Shi X."/>
            <person name="Cao S."/>
            <person name="Wang X."/>
            <person name="Huang S."/>
            <person name="Wang Y."/>
            <person name="Liu Z."/>
            <person name="Liu W."/>
            <person name="Leng X."/>
            <person name="Peng Y."/>
            <person name="Wang N."/>
            <person name="Wang Y."/>
            <person name="Ma Z."/>
            <person name="Xu X."/>
            <person name="Zhang F."/>
            <person name="Xue H."/>
            <person name="Zhong H."/>
            <person name="Wang Y."/>
            <person name="Zhang K."/>
            <person name="Velt A."/>
            <person name="Avia K."/>
            <person name="Holtgrawe D."/>
            <person name="Grimplet J."/>
            <person name="Matus J.T."/>
            <person name="Ware D."/>
            <person name="Wu X."/>
            <person name="Wang H."/>
            <person name="Liu C."/>
            <person name="Fang Y."/>
            <person name="Rustenholz C."/>
            <person name="Cheng Z."/>
            <person name="Xiao H."/>
            <person name="Zhou Y."/>
        </authorList>
    </citation>
    <scope>NUCLEOTIDE SEQUENCE [LARGE SCALE GENOMIC DNA]</scope>
    <source>
        <strain evidence="2">cv. Pinot noir / PN40024</strain>
        <tissue evidence="1">Leaf</tissue>
    </source>
</reference>
<gene>
    <name evidence="1" type="ORF">VitviT2T_003577</name>
</gene>
<evidence type="ECO:0000313" key="1">
    <source>
        <dbReference type="EMBL" id="WJZ83936.1"/>
    </source>
</evidence>
<dbReference type="PANTHER" id="PTHR33704">
    <property type="entry name" value="PROTEIN HEAT INTOLERANT 4-RELATED"/>
    <property type="match status" value="1"/>
</dbReference>
<organism evidence="1 2">
    <name type="scientific">Vitis vinifera</name>
    <name type="common">Grape</name>
    <dbReference type="NCBI Taxonomy" id="29760"/>
    <lineage>
        <taxon>Eukaryota</taxon>
        <taxon>Viridiplantae</taxon>
        <taxon>Streptophyta</taxon>
        <taxon>Embryophyta</taxon>
        <taxon>Tracheophyta</taxon>
        <taxon>Spermatophyta</taxon>
        <taxon>Magnoliopsida</taxon>
        <taxon>eudicotyledons</taxon>
        <taxon>Gunneridae</taxon>
        <taxon>Pentapetalae</taxon>
        <taxon>rosids</taxon>
        <taxon>Vitales</taxon>
        <taxon>Vitaceae</taxon>
        <taxon>Viteae</taxon>
        <taxon>Vitis</taxon>
    </lineage>
</organism>
<proteinExistence type="predicted"/>
<sequence length="75" mass="8828">MQHWDGSCLNRTINSERMSLERLKFATHMEVTDKLIEDDEFDADQNDAFKNFVKDNVREAKKANRQAKEARKKAL</sequence>
<dbReference type="InterPro" id="IPR039313">
    <property type="entry name" value="HIT4"/>
</dbReference>
<protein>
    <submittedName>
        <fullName evidence="1">Uncharacterized protein</fullName>
    </submittedName>
</protein>
<dbReference type="Proteomes" id="UP001227230">
    <property type="component" value="Chromosome 3"/>
</dbReference>
<dbReference type="PANTHER" id="PTHR33704:SF1">
    <property type="entry name" value="PROTEIN HEAT INTOLERANT 4-RELATED"/>
    <property type="match status" value="1"/>
</dbReference>
<keyword evidence="2" id="KW-1185">Reference proteome</keyword>
<accession>A0ABY9BNH6</accession>
<name>A0ABY9BNH6_VITVI</name>
<evidence type="ECO:0000313" key="2">
    <source>
        <dbReference type="Proteomes" id="UP001227230"/>
    </source>
</evidence>